<keyword evidence="8" id="KW-1185">Reference proteome</keyword>
<dbReference type="Proteomes" id="UP001565220">
    <property type="component" value="Unassembled WGS sequence"/>
</dbReference>
<feature type="transmembrane region" description="Helical" evidence="6">
    <location>
        <begin position="302"/>
        <end position="335"/>
    </location>
</feature>
<evidence type="ECO:0000256" key="1">
    <source>
        <dbReference type="ARBA" id="ARBA00004141"/>
    </source>
</evidence>
<feature type="transmembrane region" description="Helical" evidence="6">
    <location>
        <begin position="12"/>
        <end position="29"/>
    </location>
</feature>
<evidence type="ECO:0000313" key="8">
    <source>
        <dbReference type="Proteomes" id="UP001565220"/>
    </source>
</evidence>
<feature type="transmembrane region" description="Helical" evidence="6">
    <location>
        <begin position="271"/>
        <end position="290"/>
    </location>
</feature>
<feature type="transmembrane region" description="Helical" evidence="6">
    <location>
        <begin position="210"/>
        <end position="228"/>
    </location>
</feature>
<dbReference type="InterPro" id="IPR002549">
    <property type="entry name" value="AI-2E-like"/>
</dbReference>
<evidence type="ECO:0000256" key="2">
    <source>
        <dbReference type="ARBA" id="ARBA00009773"/>
    </source>
</evidence>
<reference evidence="7 8" key="1">
    <citation type="submission" date="2024-08" db="EMBL/GenBank/DDBJ databases">
        <title>Clostridium lapicellarii sp. nov., and Clostridium renhuaiense sp. nov., two species isolated from the mud in a fermentation cellar used for producing sauce-flavour Chinese liquors.</title>
        <authorList>
            <person name="Yang F."/>
            <person name="Wang H."/>
            <person name="Chen L.Q."/>
            <person name="Zhou N."/>
            <person name="Lu J.J."/>
            <person name="Pu X.X."/>
            <person name="Wan B."/>
            <person name="Wang L."/>
            <person name="Liu S.J."/>
        </authorList>
    </citation>
    <scope>NUCLEOTIDE SEQUENCE [LARGE SCALE GENOMIC DNA]</scope>
    <source>
        <strain evidence="7 8">MT-113</strain>
    </source>
</reference>
<keyword evidence="4 6" id="KW-1133">Transmembrane helix</keyword>
<feature type="transmembrane region" description="Helical" evidence="6">
    <location>
        <begin position="149"/>
        <end position="168"/>
    </location>
</feature>
<name>A0ABV4DYQ6_9CLOT</name>
<sequence length="341" mass="38809">MSSIKDFFSKESTKRILFFIALIIFFYWSRSFFDIFLLTFLFSYIMNSLQNLLLRKVHKVTSAKEKLTTSILYILLFLSIGIIIVKIVPQIVSQTKYIINNISSSISNTKTNPKSNTIESYIINILSEIDIKSYLKSGVNMSLQLAANIGKWSLNTFISIILSLFFMLEKHKIISFVQKFKYSKVSGLYEYLCFFGENFLNTFGKVIQAQILIAFINTIISVIMLYILNFPQLVTIGFMIFMLSLIPIAGVLISLIPLCIIAFSIGGITKVIYVLIMIAIVHAIESYILNPKLMSSKVQLPIFFTFIVLIVSQHLMGIWGLLIGIPLFIFILNLLGVKTDE</sequence>
<comment type="subcellular location">
    <subcellularLocation>
        <location evidence="1">Membrane</location>
        <topology evidence="1">Multi-pass membrane protein</topology>
    </subcellularLocation>
</comment>
<organism evidence="7 8">
    <name type="scientific">Clostridium lapidicellarium</name>
    <dbReference type="NCBI Taxonomy" id="3240931"/>
    <lineage>
        <taxon>Bacteria</taxon>
        <taxon>Bacillati</taxon>
        <taxon>Bacillota</taxon>
        <taxon>Clostridia</taxon>
        <taxon>Eubacteriales</taxon>
        <taxon>Clostridiaceae</taxon>
        <taxon>Clostridium</taxon>
    </lineage>
</organism>
<accession>A0ABV4DYQ6</accession>
<feature type="transmembrane region" description="Helical" evidence="6">
    <location>
        <begin position="66"/>
        <end position="88"/>
    </location>
</feature>
<evidence type="ECO:0000256" key="5">
    <source>
        <dbReference type="ARBA" id="ARBA00023136"/>
    </source>
</evidence>
<protein>
    <submittedName>
        <fullName evidence="7">AI-2E family transporter</fullName>
    </submittedName>
</protein>
<dbReference type="Pfam" id="PF01594">
    <property type="entry name" value="AI-2E_transport"/>
    <property type="match status" value="1"/>
</dbReference>
<keyword evidence="5 6" id="KW-0472">Membrane</keyword>
<evidence type="ECO:0000256" key="3">
    <source>
        <dbReference type="ARBA" id="ARBA00022692"/>
    </source>
</evidence>
<dbReference type="PANTHER" id="PTHR21716:SF62">
    <property type="entry name" value="TRANSPORT PROTEIN YDBI-RELATED"/>
    <property type="match status" value="1"/>
</dbReference>
<evidence type="ECO:0000256" key="6">
    <source>
        <dbReference type="SAM" id="Phobius"/>
    </source>
</evidence>
<comment type="caution">
    <text evidence="7">The sequence shown here is derived from an EMBL/GenBank/DDBJ whole genome shotgun (WGS) entry which is preliminary data.</text>
</comment>
<dbReference type="EMBL" id="JBGFFE010000014">
    <property type="protein sequence ID" value="MEY8764032.1"/>
    <property type="molecule type" value="Genomic_DNA"/>
</dbReference>
<gene>
    <name evidence="7" type="ORF">AB8S09_10335</name>
</gene>
<dbReference type="PANTHER" id="PTHR21716">
    <property type="entry name" value="TRANSMEMBRANE PROTEIN"/>
    <property type="match status" value="1"/>
</dbReference>
<evidence type="ECO:0000313" key="7">
    <source>
        <dbReference type="EMBL" id="MEY8764032.1"/>
    </source>
</evidence>
<comment type="similarity">
    <text evidence="2">Belongs to the autoinducer-2 exporter (AI-2E) (TC 2.A.86) family.</text>
</comment>
<dbReference type="RefSeq" id="WP_294181739.1">
    <property type="nucleotide sequence ID" value="NZ_JBGFFE010000014.1"/>
</dbReference>
<evidence type="ECO:0000256" key="4">
    <source>
        <dbReference type="ARBA" id="ARBA00022989"/>
    </source>
</evidence>
<keyword evidence="3 6" id="KW-0812">Transmembrane</keyword>
<feature type="transmembrane region" description="Helical" evidence="6">
    <location>
        <begin position="240"/>
        <end position="265"/>
    </location>
</feature>
<proteinExistence type="inferred from homology"/>